<feature type="binding site" evidence="6">
    <location>
        <position position="28"/>
    </location>
    <ligand>
        <name>substrate</name>
    </ligand>
</feature>
<evidence type="ECO:0000256" key="4">
    <source>
        <dbReference type="ARBA" id="ARBA00023235"/>
    </source>
</evidence>
<comment type="catalytic activity">
    <reaction evidence="1 6">
        <text>beta-D-ribopyranose = beta-D-ribofuranose</text>
        <dbReference type="Rhea" id="RHEA:25432"/>
        <dbReference type="ChEBI" id="CHEBI:27476"/>
        <dbReference type="ChEBI" id="CHEBI:47002"/>
        <dbReference type="EC" id="5.4.99.62"/>
    </reaction>
</comment>
<dbReference type="AlphaFoldDB" id="A0A1M6WU17"/>
<evidence type="ECO:0000313" key="7">
    <source>
        <dbReference type="EMBL" id="SHK97198.1"/>
    </source>
</evidence>
<dbReference type="InterPro" id="IPR007721">
    <property type="entry name" value="RbsD_FucU"/>
</dbReference>
<dbReference type="GO" id="GO:0005829">
    <property type="term" value="C:cytosol"/>
    <property type="evidence" value="ECO:0007669"/>
    <property type="project" value="TreeGrafter"/>
</dbReference>
<dbReference type="EC" id="5.4.99.62" evidence="2 6"/>
<keyword evidence="5 6" id="KW-0119">Carbohydrate metabolism</keyword>
<dbReference type="STRING" id="1121421.SAMN02745123_03777"/>
<feature type="binding site" evidence="6">
    <location>
        <begin position="119"/>
        <end position="121"/>
    </location>
    <ligand>
        <name>substrate</name>
    </ligand>
</feature>
<reference evidence="8" key="1">
    <citation type="submission" date="2016-11" db="EMBL/GenBank/DDBJ databases">
        <authorList>
            <person name="Varghese N."/>
            <person name="Submissions S."/>
        </authorList>
    </citation>
    <scope>NUCLEOTIDE SEQUENCE [LARGE SCALE GENOMIC DNA]</scope>
    <source>
        <strain evidence="8">DSM 10349</strain>
    </source>
</reference>
<name>A0A1M6WU17_9FIRM</name>
<evidence type="ECO:0000313" key="8">
    <source>
        <dbReference type="Proteomes" id="UP000183997"/>
    </source>
</evidence>
<evidence type="ECO:0000256" key="1">
    <source>
        <dbReference type="ARBA" id="ARBA00000223"/>
    </source>
</evidence>
<protein>
    <recommendedName>
        <fullName evidence="2 6">D-ribose pyranase</fullName>
        <ecNumber evidence="2 6">5.4.99.62</ecNumber>
    </recommendedName>
</protein>
<keyword evidence="8" id="KW-1185">Reference proteome</keyword>
<dbReference type="RefSeq" id="WP_072917429.1">
    <property type="nucleotide sequence ID" value="NZ_FRAR01000034.1"/>
</dbReference>
<dbReference type="SUPFAM" id="SSF102546">
    <property type="entry name" value="RbsD-like"/>
    <property type="match status" value="1"/>
</dbReference>
<dbReference type="NCBIfam" id="NF008761">
    <property type="entry name" value="PRK11797.1"/>
    <property type="match status" value="1"/>
</dbReference>
<evidence type="ECO:0000256" key="2">
    <source>
        <dbReference type="ARBA" id="ARBA00012862"/>
    </source>
</evidence>
<dbReference type="InterPro" id="IPR023750">
    <property type="entry name" value="RbsD-like_sf"/>
</dbReference>
<comment type="similarity">
    <text evidence="6">Belongs to the RbsD / FucU family. RbsD subfamily.</text>
</comment>
<dbReference type="Proteomes" id="UP000183997">
    <property type="component" value="Unassembled WGS sequence"/>
</dbReference>
<sequence>MKKQGILQRDLAALIASLGHGDAIVVADSGLPIPLGVTCIDLAVTEGVPGFLEVLDAILYEMVVERATVAGELQSNSTFIDHITSKLVSVDLQVVNHEEFKRRTAGVRAIIRTGEWTPYANIILYAGVAF</sequence>
<comment type="subcellular location">
    <subcellularLocation>
        <location evidence="6">Cytoplasm</location>
    </subcellularLocation>
</comment>
<proteinExistence type="inferred from homology"/>
<dbReference type="PANTHER" id="PTHR37831">
    <property type="entry name" value="D-RIBOSE PYRANASE"/>
    <property type="match status" value="1"/>
</dbReference>
<feature type="active site" description="Proton donor" evidence="6">
    <location>
        <position position="20"/>
    </location>
</feature>
<dbReference type="UniPathway" id="UPA00916">
    <property type="reaction ID" value="UER00888"/>
</dbReference>
<accession>A0A1M6WU17</accession>
<dbReference type="Pfam" id="PF05025">
    <property type="entry name" value="RbsD_FucU"/>
    <property type="match status" value="1"/>
</dbReference>
<dbReference type="GO" id="GO:0016872">
    <property type="term" value="F:intramolecular lyase activity"/>
    <property type="evidence" value="ECO:0007669"/>
    <property type="project" value="UniProtKB-UniRule"/>
</dbReference>
<comment type="pathway">
    <text evidence="6">Carbohydrate metabolism; D-ribose degradation; D-ribose 5-phosphate from beta-D-ribopyranose: step 1/2.</text>
</comment>
<dbReference type="GO" id="GO:0062193">
    <property type="term" value="F:D-ribose pyranase activity"/>
    <property type="evidence" value="ECO:0007669"/>
    <property type="project" value="UniProtKB-EC"/>
</dbReference>
<dbReference type="EMBL" id="FRAR01000034">
    <property type="protein sequence ID" value="SHK97198.1"/>
    <property type="molecule type" value="Genomic_DNA"/>
</dbReference>
<feature type="binding site" evidence="6">
    <location>
        <position position="97"/>
    </location>
    <ligand>
        <name>substrate</name>
    </ligand>
</feature>
<dbReference type="HAMAP" id="MF_01661">
    <property type="entry name" value="D_rib_pyranase"/>
    <property type="match status" value="1"/>
</dbReference>
<comment type="function">
    <text evidence="6">Catalyzes the interconversion of beta-pyran and beta-furan forms of D-ribose.</text>
</comment>
<gene>
    <name evidence="6" type="primary">rbsD</name>
    <name evidence="7" type="ORF">SAMN02745123_03777</name>
</gene>
<dbReference type="InterPro" id="IPR023064">
    <property type="entry name" value="D-ribose_pyranase"/>
</dbReference>
<dbReference type="OrthoDB" id="9805009at2"/>
<dbReference type="GO" id="GO:0048029">
    <property type="term" value="F:monosaccharide binding"/>
    <property type="evidence" value="ECO:0007669"/>
    <property type="project" value="InterPro"/>
</dbReference>
<dbReference type="GO" id="GO:0019303">
    <property type="term" value="P:D-ribose catabolic process"/>
    <property type="evidence" value="ECO:0007669"/>
    <property type="project" value="UniProtKB-UniRule"/>
</dbReference>
<dbReference type="Gene3D" id="3.40.1650.10">
    <property type="entry name" value="RbsD-like domain"/>
    <property type="match status" value="1"/>
</dbReference>
<keyword evidence="3 6" id="KW-0963">Cytoplasm</keyword>
<dbReference type="PANTHER" id="PTHR37831:SF1">
    <property type="entry name" value="D-RIBOSE PYRANASE"/>
    <property type="match status" value="1"/>
</dbReference>
<organism evidence="7 8">
    <name type="scientific">Desulforamulus aeronauticus DSM 10349</name>
    <dbReference type="NCBI Taxonomy" id="1121421"/>
    <lineage>
        <taxon>Bacteria</taxon>
        <taxon>Bacillati</taxon>
        <taxon>Bacillota</taxon>
        <taxon>Clostridia</taxon>
        <taxon>Eubacteriales</taxon>
        <taxon>Peptococcaceae</taxon>
        <taxon>Desulforamulus</taxon>
    </lineage>
</organism>
<evidence type="ECO:0000256" key="5">
    <source>
        <dbReference type="ARBA" id="ARBA00023277"/>
    </source>
</evidence>
<keyword evidence="4 6" id="KW-0413">Isomerase</keyword>
<evidence type="ECO:0000256" key="6">
    <source>
        <dbReference type="HAMAP-Rule" id="MF_01661"/>
    </source>
</evidence>
<comment type="subunit">
    <text evidence="6">Homodecamer.</text>
</comment>
<evidence type="ECO:0000256" key="3">
    <source>
        <dbReference type="ARBA" id="ARBA00022490"/>
    </source>
</evidence>